<accession>A0AA86TU44</accession>
<feature type="transmembrane region" description="Helical" evidence="1">
    <location>
        <begin position="56"/>
        <end position="77"/>
    </location>
</feature>
<evidence type="ECO:0000256" key="1">
    <source>
        <dbReference type="SAM" id="Phobius"/>
    </source>
</evidence>
<gene>
    <name evidence="2" type="ORF">HINF_LOCUS16559</name>
    <name evidence="4" type="ORF">HINF_LOCUS18843</name>
    <name evidence="3" type="ORF">HINF_LOCUS30546</name>
    <name evidence="5" type="ORF">HINF_LOCUS53710</name>
</gene>
<name>A0AA86TU44_9EUKA</name>
<dbReference type="EMBL" id="CAXDID020000049">
    <property type="protein sequence ID" value="CAL6004361.1"/>
    <property type="molecule type" value="Genomic_DNA"/>
</dbReference>
<keyword evidence="1" id="KW-1133">Transmembrane helix</keyword>
<keyword evidence="6" id="KW-1185">Reference proteome</keyword>
<dbReference type="EMBL" id="CAXDID020000275">
    <property type="protein sequence ID" value="CAL6068875.1"/>
    <property type="molecule type" value="Genomic_DNA"/>
</dbReference>
<evidence type="ECO:0000313" key="5">
    <source>
        <dbReference type="EMBL" id="CAL6068875.1"/>
    </source>
</evidence>
<reference evidence="2" key="1">
    <citation type="submission" date="2023-06" db="EMBL/GenBank/DDBJ databases">
        <authorList>
            <person name="Kurt Z."/>
        </authorList>
    </citation>
    <scope>NUCLEOTIDE SEQUENCE</scope>
</reference>
<evidence type="ECO:0000313" key="6">
    <source>
        <dbReference type="Proteomes" id="UP001642409"/>
    </source>
</evidence>
<organism evidence="2">
    <name type="scientific">Hexamita inflata</name>
    <dbReference type="NCBI Taxonomy" id="28002"/>
    <lineage>
        <taxon>Eukaryota</taxon>
        <taxon>Metamonada</taxon>
        <taxon>Diplomonadida</taxon>
        <taxon>Hexamitidae</taxon>
        <taxon>Hexamitinae</taxon>
        <taxon>Hexamita</taxon>
    </lineage>
</organism>
<sequence>MLDSDTCQSNCSTNCLMTASTYYCQNSDGCGNACVSPFYYCNNNYICKHILTDTTIIISFVIVLLVIVIINIVKMFCYQEVNVYSKKLENLMINQQIKHIKQQKQLTKIDISEIHEGVAKQFKWD</sequence>
<proteinExistence type="predicted"/>
<evidence type="ECO:0000313" key="4">
    <source>
        <dbReference type="EMBL" id="CAL6004361.1"/>
    </source>
</evidence>
<evidence type="ECO:0000313" key="3">
    <source>
        <dbReference type="EMBL" id="CAI9942901.1"/>
    </source>
</evidence>
<evidence type="ECO:0000313" key="2">
    <source>
        <dbReference type="EMBL" id="CAI9928914.1"/>
    </source>
</evidence>
<protein>
    <submittedName>
        <fullName evidence="4">Hypothetical_protein</fullName>
    </submittedName>
</protein>
<reference evidence="4 6" key="2">
    <citation type="submission" date="2024-07" db="EMBL/GenBank/DDBJ databases">
        <authorList>
            <person name="Akdeniz Z."/>
        </authorList>
    </citation>
    <scope>NUCLEOTIDE SEQUENCE [LARGE SCALE GENOMIC DNA]</scope>
</reference>
<keyword evidence="1" id="KW-0812">Transmembrane</keyword>
<dbReference type="Proteomes" id="UP001642409">
    <property type="component" value="Unassembled WGS sequence"/>
</dbReference>
<keyword evidence="1" id="KW-0472">Membrane</keyword>
<dbReference type="AlphaFoldDB" id="A0AA86TU44"/>
<dbReference type="EMBL" id="CATOUU010000424">
    <property type="protein sequence ID" value="CAI9928914.1"/>
    <property type="molecule type" value="Genomic_DNA"/>
</dbReference>
<comment type="caution">
    <text evidence="2">The sequence shown here is derived from an EMBL/GenBank/DDBJ whole genome shotgun (WGS) entry which is preliminary data.</text>
</comment>
<dbReference type="EMBL" id="CATOUU010000709">
    <property type="protein sequence ID" value="CAI9942901.1"/>
    <property type="molecule type" value="Genomic_DNA"/>
</dbReference>